<dbReference type="PROSITE" id="PS50112">
    <property type="entry name" value="PAS"/>
    <property type="match status" value="1"/>
</dbReference>
<evidence type="ECO:0000259" key="3">
    <source>
        <dbReference type="PROSITE" id="PS50113"/>
    </source>
</evidence>
<dbReference type="InterPro" id="IPR001633">
    <property type="entry name" value="EAL_dom"/>
</dbReference>
<evidence type="ECO:0000259" key="5">
    <source>
        <dbReference type="PROSITE" id="PS50887"/>
    </source>
</evidence>
<evidence type="ECO:0000259" key="4">
    <source>
        <dbReference type="PROSITE" id="PS50883"/>
    </source>
</evidence>
<dbReference type="SUPFAM" id="SSF141868">
    <property type="entry name" value="EAL domain-like"/>
    <property type="match status" value="1"/>
</dbReference>
<evidence type="ECO:0000313" key="6">
    <source>
        <dbReference type="EMBL" id="MEK8027412.1"/>
    </source>
</evidence>
<dbReference type="InterPro" id="IPR043128">
    <property type="entry name" value="Rev_trsase/Diguanyl_cyclase"/>
</dbReference>
<dbReference type="SMART" id="SM00267">
    <property type="entry name" value="GGDEF"/>
    <property type="match status" value="1"/>
</dbReference>
<dbReference type="PROSITE" id="PS50113">
    <property type="entry name" value="PAC"/>
    <property type="match status" value="1"/>
</dbReference>
<dbReference type="Pfam" id="PF08447">
    <property type="entry name" value="PAS_3"/>
    <property type="match status" value="1"/>
</dbReference>
<dbReference type="InterPro" id="IPR000014">
    <property type="entry name" value="PAS"/>
</dbReference>
<dbReference type="PANTHER" id="PTHR44757:SF2">
    <property type="entry name" value="BIOFILM ARCHITECTURE MAINTENANCE PROTEIN MBAA"/>
    <property type="match status" value="1"/>
</dbReference>
<gene>
    <name evidence="6" type="ORF">AACH11_15720</name>
</gene>
<dbReference type="InterPro" id="IPR035919">
    <property type="entry name" value="EAL_sf"/>
</dbReference>
<evidence type="ECO:0000313" key="7">
    <source>
        <dbReference type="Proteomes" id="UP001368500"/>
    </source>
</evidence>
<dbReference type="Gene3D" id="3.30.70.270">
    <property type="match status" value="1"/>
</dbReference>
<keyword evidence="1" id="KW-0812">Transmembrane</keyword>
<dbReference type="SMART" id="SM00091">
    <property type="entry name" value="PAS"/>
    <property type="match status" value="1"/>
</dbReference>
<dbReference type="InterPro" id="IPR013655">
    <property type="entry name" value="PAS_fold_3"/>
</dbReference>
<protein>
    <submittedName>
        <fullName evidence="6">EAL domain-containing protein</fullName>
    </submittedName>
</protein>
<name>A0ABU9BBX7_9BURK</name>
<dbReference type="InterPro" id="IPR029787">
    <property type="entry name" value="Nucleotide_cyclase"/>
</dbReference>
<dbReference type="Gene3D" id="3.20.20.450">
    <property type="entry name" value="EAL domain"/>
    <property type="match status" value="1"/>
</dbReference>
<proteinExistence type="predicted"/>
<keyword evidence="1" id="KW-0472">Membrane</keyword>
<comment type="caution">
    <text evidence="6">The sequence shown here is derived from an EMBL/GenBank/DDBJ whole genome shotgun (WGS) entry which is preliminary data.</text>
</comment>
<dbReference type="InterPro" id="IPR035965">
    <property type="entry name" value="PAS-like_dom_sf"/>
</dbReference>
<reference evidence="6 7" key="1">
    <citation type="submission" date="2024-04" db="EMBL/GenBank/DDBJ databases">
        <title>Novel species of the genus Ideonella isolated from streams.</title>
        <authorList>
            <person name="Lu H."/>
        </authorList>
    </citation>
    <scope>NUCLEOTIDE SEQUENCE [LARGE SCALE GENOMIC DNA]</scope>
    <source>
        <strain evidence="6 7">BYS139W</strain>
    </source>
</reference>
<organism evidence="6 7">
    <name type="scientific">Pseudaquabacterium rugosum</name>
    <dbReference type="NCBI Taxonomy" id="2984194"/>
    <lineage>
        <taxon>Bacteria</taxon>
        <taxon>Pseudomonadati</taxon>
        <taxon>Pseudomonadota</taxon>
        <taxon>Betaproteobacteria</taxon>
        <taxon>Burkholderiales</taxon>
        <taxon>Sphaerotilaceae</taxon>
        <taxon>Pseudaquabacterium</taxon>
    </lineage>
</organism>
<dbReference type="InterPro" id="IPR000160">
    <property type="entry name" value="GGDEF_dom"/>
</dbReference>
<feature type="domain" description="PAC" evidence="3">
    <location>
        <begin position="309"/>
        <end position="362"/>
    </location>
</feature>
<feature type="domain" description="EAL" evidence="4">
    <location>
        <begin position="543"/>
        <end position="798"/>
    </location>
</feature>
<dbReference type="PROSITE" id="PS50887">
    <property type="entry name" value="GGDEF"/>
    <property type="match status" value="1"/>
</dbReference>
<accession>A0ABU9BBX7</accession>
<feature type="domain" description="PAS" evidence="2">
    <location>
        <begin position="233"/>
        <end position="305"/>
    </location>
</feature>
<dbReference type="Pfam" id="PF00990">
    <property type="entry name" value="GGDEF"/>
    <property type="match status" value="1"/>
</dbReference>
<keyword evidence="1" id="KW-1133">Transmembrane helix</keyword>
<dbReference type="RefSeq" id="WP_341375193.1">
    <property type="nucleotide sequence ID" value="NZ_JBBUTF010000014.1"/>
</dbReference>
<dbReference type="InterPro" id="IPR000700">
    <property type="entry name" value="PAS-assoc_C"/>
</dbReference>
<dbReference type="CDD" id="cd01948">
    <property type="entry name" value="EAL"/>
    <property type="match status" value="1"/>
</dbReference>
<keyword evidence="7" id="KW-1185">Reference proteome</keyword>
<dbReference type="SMART" id="SM00052">
    <property type="entry name" value="EAL"/>
    <property type="match status" value="1"/>
</dbReference>
<dbReference type="Proteomes" id="UP001368500">
    <property type="component" value="Unassembled WGS sequence"/>
</dbReference>
<dbReference type="SUPFAM" id="SSF55785">
    <property type="entry name" value="PYP-like sensor domain (PAS domain)"/>
    <property type="match status" value="1"/>
</dbReference>
<feature type="transmembrane region" description="Helical" evidence="1">
    <location>
        <begin position="27"/>
        <end position="47"/>
    </location>
</feature>
<dbReference type="PANTHER" id="PTHR44757">
    <property type="entry name" value="DIGUANYLATE CYCLASE DGCP"/>
    <property type="match status" value="1"/>
</dbReference>
<dbReference type="EMBL" id="JBBUTF010000014">
    <property type="protein sequence ID" value="MEK8027412.1"/>
    <property type="molecule type" value="Genomic_DNA"/>
</dbReference>
<feature type="domain" description="GGDEF" evidence="5">
    <location>
        <begin position="394"/>
        <end position="534"/>
    </location>
</feature>
<feature type="transmembrane region" description="Helical" evidence="1">
    <location>
        <begin position="206"/>
        <end position="223"/>
    </location>
</feature>
<dbReference type="PROSITE" id="PS50883">
    <property type="entry name" value="EAL"/>
    <property type="match status" value="1"/>
</dbReference>
<dbReference type="InterPro" id="IPR052155">
    <property type="entry name" value="Biofilm_reg_signaling"/>
</dbReference>
<evidence type="ECO:0000259" key="2">
    <source>
        <dbReference type="PROSITE" id="PS50112"/>
    </source>
</evidence>
<dbReference type="SUPFAM" id="SSF55073">
    <property type="entry name" value="Nucleotide cyclase"/>
    <property type="match status" value="1"/>
</dbReference>
<evidence type="ECO:0000256" key="1">
    <source>
        <dbReference type="SAM" id="Phobius"/>
    </source>
</evidence>
<dbReference type="Gene3D" id="3.30.450.20">
    <property type="entry name" value="PAS domain"/>
    <property type="match status" value="1"/>
</dbReference>
<dbReference type="CDD" id="cd00130">
    <property type="entry name" value="PAS"/>
    <property type="match status" value="1"/>
</dbReference>
<dbReference type="Pfam" id="PF00563">
    <property type="entry name" value="EAL"/>
    <property type="match status" value="1"/>
</dbReference>
<dbReference type="NCBIfam" id="TIGR00254">
    <property type="entry name" value="GGDEF"/>
    <property type="match status" value="1"/>
</dbReference>
<sequence>MPENAALLPSCLADDRQIASPHRRVRVTLWAMLGSVAALATGLYLAWQPLEQQRRNDAELLQLVRDEARLAEQVGRIALGCLLDCAGDRVALVQALEAVQGRSQQHALDLIEQLRLQDGVADAALKERLIAAVDAWQARRERLWYQAEILHQRIDDAAGDPLRLRSVARAAQAAAEPAAAAADTLAQRAQAVLEARRTQALRQMQHSAVALLLLLVLLAVVVGEPTVRMVRRQYRLLGHAVDTAGLGTWVWDMRSGRMRGNDRLLEMLGWPLDEIAPTVDAWSALVHPDDQRRWQAALRAHLQDASAPCRAELRVRRSDGGWSVIDSCGAVLERDAQGRALMMSGINIDLSAERRLQEALALAARTDSLTGLPNRAALFDRVQRVIEARRAGGAGWSLLHLDIDRLKQINDTLGHRVGDLLLCTLAQRLSQLLAPTEGEPPLVGRIGGDEFVVLLSGPDDATSALALAQRLARQLGAPSRLGGHWLSLRLNIGVVTSAQVEGDAEAVLRDADTASQEAKRLVASGGDGCLLFDPALQARLSERALLEHGLRDALREQQLFLVYQPVVPLRDGATLGVEALLRWRHPQRGLVPPLQFIGVAERCGLILEIGEFVLRTACKAFMAWQRSCGPDAPRRMAVNLSPAQLQAPDIVDQVRRALADVGMPAAALQLEVTESMAVRGDEAMQRLRALKDLGVLIALDDFGTGYSSLACLHQLPVDTVKVDRSFVMHAEASEYHRVLIEATVRVARTLGMTTVAEGIEGHGEDALMRELGCDRGQGYLYARPLPDAELLAWLQARAAATPAAALPPPAAAVSAAMSAVTVPRQA</sequence>
<dbReference type="CDD" id="cd01949">
    <property type="entry name" value="GGDEF"/>
    <property type="match status" value="1"/>
</dbReference>